<evidence type="ECO:0000313" key="1">
    <source>
        <dbReference type="EMBL" id="QHS86634.1"/>
    </source>
</evidence>
<accession>A0A6C0B4A8</accession>
<organism evidence="1">
    <name type="scientific">viral metagenome</name>
    <dbReference type="NCBI Taxonomy" id="1070528"/>
    <lineage>
        <taxon>unclassified sequences</taxon>
        <taxon>metagenomes</taxon>
        <taxon>organismal metagenomes</taxon>
    </lineage>
</organism>
<dbReference type="AlphaFoldDB" id="A0A6C0B4A8"/>
<dbReference type="EMBL" id="MN739059">
    <property type="protein sequence ID" value="QHS86634.1"/>
    <property type="molecule type" value="Genomic_DNA"/>
</dbReference>
<name>A0A6C0B4A8_9ZZZZ</name>
<proteinExistence type="predicted"/>
<reference evidence="1" key="1">
    <citation type="journal article" date="2020" name="Nature">
        <title>Giant virus diversity and host interactions through global metagenomics.</title>
        <authorList>
            <person name="Schulz F."/>
            <person name="Roux S."/>
            <person name="Paez-Espino D."/>
            <person name="Jungbluth S."/>
            <person name="Walsh D.A."/>
            <person name="Denef V.J."/>
            <person name="McMahon K.D."/>
            <person name="Konstantinidis K.T."/>
            <person name="Eloe-Fadrosh E.A."/>
            <person name="Kyrpides N.C."/>
            <person name="Woyke T."/>
        </authorList>
    </citation>
    <scope>NUCLEOTIDE SEQUENCE</scope>
    <source>
        <strain evidence="1">GVMAG-M-3300009422-16</strain>
    </source>
</reference>
<protein>
    <submittedName>
        <fullName evidence="1">Uncharacterized protein</fullName>
    </submittedName>
</protein>
<sequence length="181" mass="21186">MNCKKFILNILQVITKGVNNQNNESEPEETECIIVNKVSPPPPSPISPFPTTPDIIERSKSKTINDIGHINYNHSYIYDSFNYLYDDFYMLSFDKNLIFYENYKPEKLPLKGWFQKCLKCGTITGQLYNYGDTDTGKLYIRMCERCSNNFDKFPDDSANMDLDYLITKGFKIYKKKVILYK</sequence>